<feature type="domain" description="Sulfatase N-terminal" evidence="8">
    <location>
        <begin position="255"/>
        <end position="544"/>
    </location>
</feature>
<comment type="caution">
    <text evidence="9">The sequence shown here is derived from an EMBL/GenBank/DDBJ whole genome shotgun (WGS) entry which is preliminary data.</text>
</comment>
<organism evidence="9 10">
    <name type="scientific">Soehngenia longivitae</name>
    <dbReference type="NCBI Taxonomy" id="2562294"/>
    <lineage>
        <taxon>Bacteria</taxon>
        <taxon>Bacillati</taxon>
        <taxon>Bacillota</taxon>
        <taxon>Tissierellia</taxon>
        <taxon>Tissierellales</taxon>
        <taxon>Tissierellaceae</taxon>
        <taxon>Soehngenia</taxon>
    </lineage>
</organism>
<dbReference type="AlphaFoldDB" id="A0A4Z0D0C0"/>
<keyword evidence="6 7" id="KW-0472">Membrane</keyword>
<evidence type="ECO:0000256" key="1">
    <source>
        <dbReference type="ARBA" id="ARBA00004651"/>
    </source>
</evidence>
<dbReference type="InterPro" id="IPR017850">
    <property type="entry name" value="Alkaline_phosphatase_core_sf"/>
</dbReference>
<reference evidence="9 10" key="1">
    <citation type="submission" date="2019-03" db="EMBL/GenBank/DDBJ databases">
        <title>Draft genome sequence data and analysis of a Fermenting Bacterium, Soehngenia longevitae strain 1933PT, isolated from petroleum reservoir in Azerbaijan.</title>
        <authorList>
            <person name="Grouzdev D.S."/>
            <person name="Bidzhieva S.K."/>
            <person name="Sokolova D.S."/>
            <person name="Tourova T.P."/>
            <person name="Poltaraus A.B."/>
            <person name="Nazina T.N."/>
        </authorList>
    </citation>
    <scope>NUCLEOTIDE SEQUENCE [LARGE SCALE GENOMIC DNA]</scope>
    <source>
        <strain evidence="9 10">1933P</strain>
    </source>
</reference>
<dbReference type="EMBL" id="SRIB01000015">
    <property type="protein sequence ID" value="TFZ39221.1"/>
    <property type="molecule type" value="Genomic_DNA"/>
</dbReference>
<dbReference type="OrthoDB" id="243547at2"/>
<evidence type="ECO:0000256" key="5">
    <source>
        <dbReference type="ARBA" id="ARBA00022989"/>
    </source>
</evidence>
<proteinExistence type="predicted"/>
<feature type="transmembrane region" description="Helical" evidence="7">
    <location>
        <begin position="136"/>
        <end position="154"/>
    </location>
</feature>
<keyword evidence="5 7" id="KW-1133">Transmembrane helix</keyword>
<dbReference type="CDD" id="cd16015">
    <property type="entry name" value="LTA_synthase"/>
    <property type="match status" value="1"/>
</dbReference>
<feature type="transmembrane region" description="Helical" evidence="7">
    <location>
        <begin position="161"/>
        <end position="179"/>
    </location>
</feature>
<keyword evidence="10" id="KW-1185">Reference proteome</keyword>
<evidence type="ECO:0000256" key="3">
    <source>
        <dbReference type="ARBA" id="ARBA00022475"/>
    </source>
</evidence>
<dbReference type="PANTHER" id="PTHR47371">
    <property type="entry name" value="LIPOTEICHOIC ACID SYNTHASE"/>
    <property type="match status" value="1"/>
</dbReference>
<dbReference type="GO" id="GO:0005886">
    <property type="term" value="C:plasma membrane"/>
    <property type="evidence" value="ECO:0007669"/>
    <property type="project" value="UniProtKB-SubCell"/>
</dbReference>
<comment type="pathway">
    <text evidence="2">Cell wall biogenesis; lipoteichoic acid biosynthesis.</text>
</comment>
<dbReference type="InterPro" id="IPR050448">
    <property type="entry name" value="OpgB/LTA_synthase_biosynth"/>
</dbReference>
<evidence type="ECO:0000259" key="8">
    <source>
        <dbReference type="Pfam" id="PF00884"/>
    </source>
</evidence>
<keyword evidence="4 7" id="KW-0812">Transmembrane</keyword>
<protein>
    <submittedName>
        <fullName evidence="9">LTA synthase family protein</fullName>
    </submittedName>
</protein>
<evidence type="ECO:0000313" key="9">
    <source>
        <dbReference type="EMBL" id="TFZ39221.1"/>
    </source>
</evidence>
<evidence type="ECO:0000256" key="6">
    <source>
        <dbReference type="ARBA" id="ARBA00023136"/>
    </source>
</evidence>
<evidence type="ECO:0000256" key="2">
    <source>
        <dbReference type="ARBA" id="ARBA00004936"/>
    </source>
</evidence>
<dbReference type="SUPFAM" id="SSF53649">
    <property type="entry name" value="Alkaline phosphatase-like"/>
    <property type="match status" value="1"/>
</dbReference>
<dbReference type="Proteomes" id="UP000298381">
    <property type="component" value="Unassembled WGS sequence"/>
</dbReference>
<dbReference type="PANTHER" id="PTHR47371:SF3">
    <property type="entry name" value="PHOSPHOGLYCEROL TRANSFERASE I"/>
    <property type="match status" value="1"/>
</dbReference>
<dbReference type="RefSeq" id="WP_135271668.1">
    <property type="nucleotide sequence ID" value="NZ_SRIB01000015.1"/>
</dbReference>
<dbReference type="Pfam" id="PF00884">
    <property type="entry name" value="Sulfatase"/>
    <property type="match status" value="1"/>
</dbReference>
<accession>A0A4Z0D0C0</accession>
<dbReference type="InterPro" id="IPR000917">
    <property type="entry name" value="Sulfatase_N"/>
</dbReference>
<dbReference type="Gene3D" id="3.40.720.10">
    <property type="entry name" value="Alkaline Phosphatase, subunit A"/>
    <property type="match status" value="1"/>
</dbReference>
<evidence type="ECO:0000256" key="7">
    <source>
        <dbReference type="SAM" id="Phobius"/>
    </source>
</evidence>
<feature type="transmembrane region" description="Helical" evidence="7">
    <location>
        <begin position="60"/>
        <end position="77"/>
    </location>
</feature>
<gene>
    <name evidence="9" type="ORF">E4100_08735</name>
</gene>
<comment type="subcellular location">
    <subcellularLocation>
        <location evidence="1">Cell membrane</location>
        <topology evidence="1">Multi-pass membrane protein</topology>
    </subcellularLocation>
</comment>
<feature type="transmembrane region" description="Helical" evidence="7">
    <location>
        <begin position="82"/>
        <end position="101"/>
    </location>
</feature>
<name>A0A4Z0D0C0_9FIRM</name>
<keyword evidence="3" id="KW-1003">Cell membrane</keyword>
<feature type="transmembrane region" description="Helical" evidence="7">
    <location>
        <begin position="20"/>
        <end position="40"/>
    </location>
</feature>
<evidence type="ECO:0000313" key="10">
    <source>
        <dbReference type="Proteomes" id="UP000298381"/>
    </source>
</evidence>
<sequence length="604" mass="71804">MKKNKERKIINFKSKISENVFVLVVMSVLSFITMTLTFVFSRAVWDKEMFLSYFQSPKLLILNFLPIFLLFMLVYLISNRLYLGYIVSSGLWVTFSIINKFKLTYRDDPFKFIDILLVRESMDMAQKYPIVFSRNMIIMVIGIITITVMLYFFANYKVDKTRIRIASLIFVILVSYFLFDNTYSDSKVYAELGDQTLINPWSQTQQYQAKGFVYPFIHSIREAFEKEPEGYDKEEAKEILSSYKYNDIPEDKKVNIIAIMLEAYSDFSKYENISWKENPYQYFQKLQSESYHGNLITDVFGGGTVETERSFLTGYHNHPRYYKDTNSFVWYFVEQGYYTEAMHPIYGWFYNRRNVNEYLGFNNFDYYENKYSKISEYFFMDYDFFDFIIEGYEKSTKPYFNFSVTYQNHGPYSDEYVEGNDIIEFKEGYDEKAFNIVNNYLAGIKRTDEAIEKLIEYFREQEEPTVVVLFGDHKPWLGNDDIGYKMLGIDIDMSTPQGMVNYYEAPYIIWGNDSAKDVFGDVFKGEGNTISPNFLMPELFNLMGLKGNEYMQYINDLKQSIDVLNKVYYKENGEYTNKLSKENEELLKQFINVEFYYSHNFIKK</sequence>
<evidence type="ECO:0000256" key="4">
    <source>
        <dbReference type="ARBA" id="ARBA00022692"/>
    </source>
</evidence>